<protein>
    <submittedName>
        <fullName evidence="1">Hydrocarbon binding protein</fullName>
    </submittedName>
</protein>
<organism evidence="1 2">
    <name type="scientific">Hathewaya limosa</name>
    <name type="common">Clostridium limosum</name>
    <dbReference type="NCBI Taxonomy" id="1536"/>
    <lineage>
        <taxon>Bacteria</taxon>
        <taxon>Bacillati</taxon>
        <taxon>Bacillota</taxon>
        <taxon>Clostridia</taxon>
        <taxon>Eubacteriales</taxon>
        <taxon>Clostridiaceae</taxon>
        <taxon>Hathewaya</taxon>
    </lineage>
</organism>
<accession>A0ABU0JV82</accession>
<dbReference type="Proteomes" id="UP001224418">
    <property type="component" value="Unassembled WGS sequence"/>
</dbReference>
<comment type="caution">
    <text evidence="1">The sequence shown here is derived from an EMBL/GenBank/DDBJ whole genome shotgun (WGS) entry which is preliminary data.</text>
</comment>
<dbReference type="Pfam" id="PF18937">
    <property type="entry name" value="DUF5685"/>
    <property type="match status" value="1"/>
</dbReference>
<name>A0ABU0JV82_HATLI</name>
<gene>
    <name evidence="1" type="ORF">QOZ93_001692</name>
</gene>
<reference evidence="1 2" key="1">
    <citation type="submission" date="2023-07" db="EMBL/GenBank/DDBJ databases">
        <title>Genomic Encyclopedia of Type Strains, Phase IV (KMG-IV): sequencing the most valuable type-strain genomes for metagenomic binning, comparative biology and taxonomic classification.</title>
        <authorList>
            <person name="Goeker M."/>
        </authorList>
    </citation>
    <scope>NUCLEOTIDE SEQUENCE [LARGE SCALE GENOMIC DNA]</scope>
    <source>
        <strain evidence="1 2">DSM 1400</strain>
    </source>
</reference>
<sequence>MFGYVTPCKMELKMKDYEKFKAYYCGLCRSIKKNYGNFPRITLNYDMTFLAILLDGFSKEERELDRIRCIVHPTEKKIIIKNNKAIDYAAYCNIILSYYKLLDDANDDKKLSHKLMGDLLKRYLKNNKDTEKIETYIKNSLSQLSAMESGKIENLNLDKISHPFADLTGFLISNYALDKNIKESLYFLGYNIGKWIYLIDAFDDLEKDMKENKFNAINNILNVNQLSYLDFSSKIEERIDFILTTCGANALNILQRLPIKKNIDLLYNIIQFGLMEKMDKVFKRSEKNERSL</sequence>
<dbReference type="InterPro" id="IPR043740">
    <property type="entry name" value="DUF5685"/>
</dbReference>
<evidence type="ECO:0000313" key="1">
    <source>
        <dbReference type="EMBL" id="MDQ0479949.1"/>
    </source>
</evidence>
<dbReference type="RefSeq" id="WP_307355865.1">
    <property type="nucleotide sequence ID" value="NZ_BAAACJ010000030.1"/>
</dbReference>
<keyword evidence="2" id="KW-1185">Reference proteome</keyword>
<evidence type="ECO:0000313" key="2">
    <source>
        <dbReference type="Proteomes" id="UP001224418"/>
    </source>
</evidence>
<proteinExistence type="predicted"/>
<dbReference type="EMBL" id="JAUSWN010000013">
    <property type="protein sequence ID" value="MDQ0479949.1"/>
    <property type="molecule type" value="Genomic_DNA"/>
</dbReference>